<dbReference type="Proteomes" id="UP000186469">
    <property type="component" value="Unassembled WGS sequence"/>
</dbReference>
<organism evidence="1 2">
    <name type="scientific">Desulfovibrio litoralis DSM 11393</name>
    <dbReference type="NCBI Taxonomy" id="1121455"/>
    <lineage>
        <taxon>Bacteria</taxon>
        <taxon>Pseudomonadati</taxon>
        <taxon>Thermodesulfobacteriota</taxon>
        <taxon>Desulfovibrionia</taxon>
        <taxon>Desulfovibrionales</taxon>
        <taxon>Desulfovibrionaceae</taxon>
        <taxon>Desulfovibrio</taxon>
    </lineage>
</organism>
<evidence type="ECO:0000313" key="2">
    <source>
        <dbReference type="Proteomes" id="UP000186469"/>
    </source>
</evidence>
<name>A0A1M7TBE5_9BACT</name>
<evidence type="ECO:0000313" key="1">
    <source>
        <dbReference type="EMBL" id="SHN68079.1"/>
    </source>
</evidence>
<proteinExistence type="predicted"/>
<dbReference type="GO" id="GO:0016740">
    <property type="term" value="F:transferase activity"/>
    <property type="evidence" value="ECO:0007669"/>
    <property type="project" value="UniProtKB-KW"/>
</dbReference>
<dbReference type="EMBL" id="FRDI01000009">
    <property type="protein sequence ID" value="SHN68079.1"/>
    <property type="molecule type" value="Genomic_DNA"/>
</dbReference>
<dbReference type="PANTHER" id="PTHR41244">
    <property type="entry name" value="RHAMNAN SYNTHESIS F"/>
    <property type="match status" value="1"/>
</dbReference>
<gene>
    <name evidence="1" type="ORF">SAMN02745728_01815</name>
</gene>
<sequence>MVEPIAIYLPQFHEIEENNLWWGKGFTEWVNVKEAKPSYNGHYQPHIPHKSIGYYDLSDEAFLIRQHQLAYRYGVKNFCYYYYNFNGKTLLEKPLRSIISRKEIKNRFCLCWANENWTRVWYGMDKKVLIAQEYSEAHAVRFIQDITPYLTHERYICVDNKPMLLVYRPELVEDCQRYAEIWRREARALGFADLYLVAVEALSHDVSPQEYGFDAALEFAPDWRMTHLISPPEQKPRVFDYPATVANMLQKAVPDYTRFRCVFPSWDNSPRYKGGGVLFENTSLGAFLFFLENTIKYTKEKVPENAQYFFINAWNEWGEGCHLEPDERNGLSFLQILHKALMKA</sequence>
<dbReference type="STRING" id="1121455.SAMN02745728_01815"/>
<dbReference type="Pfam" id="PF14307">
    <property type="entry name" value="Glyco_tran_WbsX"/>
    <property type="match status" value="1"/>
</dbReference>
<reference evidence="1 2" key="1">
    <citation type="submission" date="2016-12" db="EMBL/GenBank/DDBJ databases">
        <authorList>
            <person name="Song W.-J."/>
            <person name="Kurnit D.M."/>
        </authorList>
    </citation>
    <scope>NUCLEOTIDE SEQUENCE [LARGE SCALE GENOMIC DNA]</scope>
    <source>
        <strain evidence="1 2">DSM 11393</strain>
    </source>
</reference>
<dbReference type="PANTHER" id="PTHR41244:SF1">
    <property type="entry name" value="GLYCOSYLTRANSFERASE"/>
    <property type="match status" value="1"/>
</dbReference>
<accession>A0A1M7TBE5</accession>
<dbReference type="RefSeq" id="WP_072697498.1">
    <property type="nucleotide sequence ID" value="NZ_FRDI01000009.1"/>
</dbReference>
<dbReference type="Gene3D" id="3.20.20.80">
    <property type="entry name" value="Glycosidases"/>
    <property type="match status" value="1"/>
</dbReference>
<protein>
    <submittedName>
        <fullName evidence="1">Glycosyltransferase WbsX</fullName>
    </submittedName>
</protein>
<dbReference type="AlphaFoldDB" id="A0A1M7TBE5"/>
<dbReference type="OrthoDB" id="8666056at2"/>
<dbReference type="CDD" id="cd11579">
    <property type="entry name" value="Glyco_tran_WbsX"/>
    <property type="match status" value="1"/>
</dbReference>
<dbReference type="InterPro" id="IPR032719">
    <property type="entry name" value="WbsX"/>
</dbReference>
<keyword evidence="2" id="KW-1185">Reference proteome</keyword>
<keyword evidence="1" id="KW-0808">Transferase</keyword>